<accession>A0A7T1AP96</accession>
<dbReference type="InterPro" id="IPR052552">
    <property type="entry name" value="YeaO-like"/>
</dbReference>
<evidence type="ECO:0000313" key="1">
    <source>
        <dbReference type="EMBL" id="QPM69568.1"/>
    </source>
</evidence>
<dbReference type="AlphaFoldDB" id="A0A7T1AP96"/>
<dbReference type="Proteomes" id="UP000594463">
    <property type="component" value="Chromosome"/>
</dbReference>
<evidence type="ECO:0000313" key="2">
    <source>
        <dbReference type="Proteomes" id="UP000594463"/>
    </source>
</evidence>
<dbReference type="KEGG" id="alam:RT761_02801"/>
<sequence>MILIKRIYEPAELKDGFRILVDRLWPRGMTKEKARIDLWLRDIAPSDNLRKWYNHQPENWNEFKQKYYEELATKNDLVDIIQKRSESETVTLLYSAKNQVLNNAVALREYIKNRTRV</sequence>
<proteinExistence type="predicted"/>
<gene>
    <name evidence="1" type="ORF">RT761_02801</name>
</gene>
<dbReference type="Pfam" id="PF22752">
    <property type="entry name" value="DUF488-N3i"/>
    <property type="match status" value="1"/>
</dbReference>
<organism evidence="1 2">
    <name type="scientific">Atribacter laminatus</name>
    <dbReference type="NCBI Taxonomy" id="2847778"/>
    <lineage>
        <taxon>Bacteria</taxon>
        <taxon>Pseudomonadati</taxon>
        <taxon>Atribacterota</taxon>
        <taxon>Atribacteria</taxon>
        <taxon>Atribacterales</taxon>
        <taxon>Atribacteraceae</taxon>
        <taxon>Atribacter</taxon>
    </lineage>
</organism>
<name>A0A7T1AP96_ATRLM</name>
<protein>
    <recommendedName>
        <fullName evidence="3">DUF488 domain-containing protein</fullName>
    </recommendedName>
</protein>
<evidence type="ECO:0008006" key="3">
    <source>
        <dbReference type="Google" id="ProtNLM"/>
    </source>
</evidence>
<dbReference type="EMBL" id="CP065383">
    <property type="protein sequence ID" value="QPM69568.1"/>
    <property type="molecule type" value="Genomic_DNA"/>
</dbReference>
<reference evidence="1 2" key="1">
    <citation type="journal article" date="2021" name="Nat. Commun.">
        <title>Isolation of a member of the candidate phylum Atribacteria reveals a unique cell membrane structure.</title>
        <authorList>
            <person name="Taiki K."/>
            <person name="Nobu M.K."/>
            <person name="Kusada H."/>
            <person name="Meng X.-Y."/>
            <person name="Hosoki N."/>
            <person name="Uematsu K."/>
            <person name="Yoshioka H."/>
            <person name="Kamagata Y."/>
            <person name="Tamaki H."/>
        </authorList>
    </citation>
    <scope>NUCLEOTIDE SEQUENCE [LARGE SCALE GENOMIC DNA]</scope>
    <source>
        <strain evidence="1 2">RT761</strain>
    </source>
</reference>
<dbReference type="PANTHER" id="PTHR36849:SF1">
    <property type="entry name" value="CYTOPLASMIC PROTEIN"/>
    <property type="match status" value="1"/>
</dbReference>
<keyword evidence="2" id="KW-1185">Reference proteome</keyword>
<dbReference type="PANTHER" id="PTHR36849">
    <property type="entry name" value="CYTOPLASMIC PROTEIN-RELATED"/>
    <property type="match status" value="1"/>
</dbReference>
<dbReference type="RefSeq" id="WP_218112041.1">
    <property type="nucleotide sequence ID" value="NZ_CP065383.1"/>
</dbReference>